<evidence type="ECO:0000313" key="7">
    <source>
        <dbReference type="EMBL" id="MBB6542170.1"/>
    </source>
</evidence>
<evidence type="ECO:0000256" key="2">
    <source>
        <dbReference type="ARBA" id="ARBA00022475"/>
    </source>
</evidence>
<proteinExistence type="predicted"/>
<dbReference type="Pfam" id="PF01810">
    <property type="entry name" value="LysE"/>
    <property type="match status" value="1"/>
</dbReference>
<dbReference type="GO" id="GO:0005886">
    <property type="term" value="C:plasma membrane"/>
    <property type="evidence" value="ECO:0007669"/>
    <property type="project" value="UniProtKB-SubCell"/>
</dbReference>
<evidence type="ECO:0000256" key="1">
    <source>
        <dbReference type="ARBA" id="ARBA00004651"/>
    </source>
</evidence>
<evidence type="ECO:0000256" key="5">
    <source>
        <dbReference type="ARBA" id="ARBA00023136"/>
    </source>
</evidence>
<dbReference type="InterPro" id="IPR001123">
    <property type="entry name" value="LeuE-type"/>
</dbReference>
<dbReference type="PANTHER" id="PTHR30086:SF5">
    <property type="entry name" value="HOMOGENTISATE EXPORT PROTEIN"/>
    <property type="match status" value="1"/>
</dbReference>
<dbReference type="PANTHER" id="PTHR30086">
    <property type="entry name" value="ARGININE EXPORTER PROTEIN ARGO"/>
    <property type="match status" value="1"/>
</dbReference>
<dbReference type="GO" id="GO:0042970">
    <property type="term" value="F:homoserine transmembrane transporter activity"/>
    <property type="evidence" value="ECO:0007669"/>
    <property type="project" value="TreeGrafter"/>
</dbReference>
<feature type="transmembrane region" description="Helical" evidence="6">
    <location>
        <begin position="189"/>
        <end position="206"/>
    </location>
</feature>
<evidence type="ECO:0000256" key="3">
    <source>
        <dbReference type="ARBA" id="ARBA00022692"/>
    </source>
</evidence>
<organism evidence="7 8">
    <name type="scientific">Thalassotalea piscium</name>
    <dbReference type="NCBI Taxonomy" id="1230533"/>
    <lineage>
        <taxon>Bacteria</taxon>
        <taxon>Pseudomonadati</taxon>
        <taxon>Pseudomonadota</taxon>
        <taxon>Gammaproteobacteria</taxon>
        <taxon>Alteromonadales</taxon>
        <taxon>Colwelliaceae</taxon>
        <taxon>Thalassotalea</taxon>
    </lineage>
</organism>
<keyword evidence="4 6" id="KW-1133">Transmembrane helix</keyword>
<dbReference type="Proteomes" id="UP000537141">
    <property type="component" value="Unassembled WGS sequence"/>
</dbReference>
<feature type="transmembrane region" description="Helical" evidence="6">
    <location>
        <begin position="6"/>
        <end position="29"/>
    </location>
</feature>
<evidence type="ECO:0000256" key="6">
    <source>
        <dbReference type="SAM" id="Phobius"/>
    </source>
</evidence>
<protein>
    <submittedName>
        <fullName evidence="7">Threonine/homoserine/homoserine lactone efflux protein</fullName>
    </submittedName>
</protein>
<keyword evidence="5 6" id="KW-0472">Membrane</keyword>
<keyword evidence="8" id="KW-1185">Reference proteome</keyword>
<name>A0A7X0NEX4_9GAMM</name>
<accession>A0A7X0NEX4</accession>
<dbReference type="PIRSF" id="PIRSF006324">
    <property type="entry name" value="LeuE"/>
    <property type="match status" value="1"/>
</dbReference>
<dbReference type="AlphaFoldDB" id="A0A7X0NEX4"/>
<gene>
    <name evidence="7" type="ORF">HNQ55_000648</name>
</gene>
<dbReference type="EMBL" id="JACHHU010000003">
    <property type="protein sequence ID" value="MBB6542170.1"/>
    <property type="molecule type" value="Genomic_DNA"/>
</dbReference>
<evidence type="ECO:0000313" key="8">
    <source>
        <dbReference type="Proteomes" id="UP000537141"/>
    </source>
</evidence>
<keyword evidence="3 6" id="KW-0812">Transmembrane</keyword>
<comment type="caution">
    <text evidence="7">The sequence shown here is derived from an EMBL/GenBank/DDBJ whole genome shotgun (WGS) entry which is preliminary data.</text>
</comment>
<feature type="transmembrane region" description="Helical" evidence="6">
    <location>
        <begin position="72"/>
        <end position="93"/>
    </location>
</feature>
<feature type="transmembrane region" description="Helical" evidence="6">
    <location>
        <begin position="41"/>
        <end position="66"/>
    </location>
</feature>
<feature type="transmembrane region" description="Helical" evidence="6">
    <location>
        <begin position="114"/>
        <end position="137"/>
    </location>
</feature>
<evidence type="ECO:0000256" key="4">
    <source>
        <dbReference type="ARBA" id="ARBA00022989"/>
    </source>
</evidence>
<comment type="subcellular location">
    <subcellularLocation>
        <location evidence="1">Cell membrane</location>
        <topology evidence="1">Multi-pass membrane protein</topology>
    </subcellularLocation>
</comment>
<sequence length="207" mass="22567">MIDLSLISLFIPTFFLVSITPGMCMTLAMSLGMSIGIRRTLWMMYGELLGVATVAIAAVLGVSALLLTEPKLFTGLKLFGALYLTYIGINMWRSKGKLALAEQSSSPEEVSKKVLFTQGYFTAIANPKGWAFMVALLPPFINSNYALPPQLFVLVAIILISEFICMLIYATGGKSIGKLLTKKDNVKILNKLSGSLMVFIALWLLVS</sequence>
<keyword evidence="2" id="KW-1003">Cell membrane</keyword>
<feature type="transmembrane region" description="Helical" evidence="6">
    <location>
        <begin position="149"/>
        <end position="169"/>
    </location>
</feature>
<dbReference type="RefSeq" id="WP_184422526.1">
    <property type="nucleotide sequence ID" value="NZ_AP027362.1"/>
</dbReference>
<reference evidence="7 8" key="1">
    <citation type="submission" date="2020-08" db="EMBL/GenBank/DDBJ databases">
        <title>Genomic Encyclopedia of Type Strains, Phase IV (KMG-IV): sequencing the most valuable type-strain genomes for metagenomic binning, comparative biology and taxonomic classification.</title>
        <authorList>
            <person name="Goeker M."/>
        </authorList>
    </citation>
    <scope>NUCLEOTIDE SEQUENCE [LARGE SCALE GENOMIC DNA]</scope>
    <source>
        <strain evidence="7 8">DSM 26287</strain>
    </source>
</reference>